<dbReference type="InterPro" id="IPR001763">
    <property type="entry name" value="Rhodanese-like_dom"/>
</dbReference>
<protein>
    <recommendedName>
        <fullName evidence="1">thiosulfate sulfurtransferase</fullName>
        <ecNumber evidence="1">2.8.1.1</ecNumber>
    </recommendedName>
</protein>
<keyword evidence="4" id="KW-0732">Signal</keyword>
<dbReference type="InterPro" id="IPR051126">
    <property type="entry name" value="Thiosulfate_sulfurtransferase"/>
</dbReference>
<dbReference type="EMBL" id="SGJB01000006">
    <property type="protein sequence ID" value="TQQ84926.1"/>
    <property type="molecule type" value="Genomic_DNA"/>
</dbReference>
<dbReference type="SUPFAM" id="SSF52821">
    <property type="entry name" value="Rhodanese/Cell cycle control phosphatase"/>
    <property type="match status" value="2"/>
</dbReference>
<dbReference type="PROSITE" id="PS50206">
    <property type="entry name" value="RHODANESE_3"/>
    <property type="match status" value="2"/>
</dbReference>
<sequence length="324" mass="35570">MKIKSKKIMSLFLASVLAGSMFVGCSKQEDTSSSEETAQTETTSATTKDEYTFDNNEYFTSITWLKDNMESNDKLVIIDARADKDYNKGHIPGAINVIWQALANVEGKAGDKDWGTLQDAETLSKTLSSFGISNDSQVVVYAAKDGWGDDGRVVWCLKRAGIDARMLNGGINLWEAEGNEMSKDAVTPEATECTISEIKPDMNITTEDLKKEYDSLKIIDARAEDEYNGAVNFGEARGGHLPGAISIPFTELYNEDGTIKSNEEIEAIMTEAGINKDDAVVTYCTAGIRSAYMALVMTNAGYTNVRNYDASFYEWAADEANELE</sequence>
<organism evidence="6 7">
    <name type="scientific">Peptacetobacter hominis</name>
    <dbReference type="NCBI Taxonomy" id="2743610"/>
    <lineage>
        <taxon>Bacteria</taxon>
        <taxon>Bacillati</taxon>
        <taxon>Bacillota</taxon>
        <taxon>Clostridia</taxon>
        <taxon>Peptostreptococcales</taxon>
        <taxon>Peptostreptococcaceae</taxon>
        <taxon>Peptacetobacter</taxon>
    </lineage>
</organism>
<dbReference type="GO" id="GO:0004792">
    <property type="term" value="F:thiosulfate-cyanide sulfurtransferase activity"/>
    <property type="evidence" value="ECO:0007669"/>
    <property type="project" value="UniProtKB-EC"/>
</dbReference>
<dbReference type="OrthoDB" id="9770030at2"/>
<evidence type="ECO:0000256" key="4">
    <source>
        <dbReference type="SAM" id="SignalP"/>
    </source>
</evidence>
<evidence type="ECO:0000256" key="1">
    <source>
        <dbReference type="ARBA" id="ARBA00012245"/>
    </source>
</evidence>
<evidence type="ECO:0000259" key="5">
    <source>
        <dbReference type="PROSITE" id="PS50206"/>
    </source>
</evidence>
<evidence type="ECO:0000313" key="7">
    <source>
        <dbReference type="Proteomes" id="UP000317863"/>
    </source>
</evidence>
<keyword evidence="2" id="KW-0677">Repeat</keyword>
<evidence type="ECO:0000256" key="3">
    <source>
        <dbReference type="ARBA" id="ARBA00047549"/>
    </source>
</evidence>
<keyword evidence="7" id="KW-1185">Reference proteome</keyword>
<dbReference type="RefSeq" id="WP_142535756.1">
    <property type="nucleotide sequence ID" value="NZ_SGJB01000006.1"/>
</dbReference>
<comment type="catalytic activity">
    <reaction evidence="3">
        <text>thiosulfate + hydrogen cyanide = thiocyanate + sulfite + 2 H(+)</text>
        <dbReference type="Rhea" id="RHEA:16881"/>
        <dbReference type="ChEBI" id="CHEBI:15378"/>
        <dbReference type="ChEBI" id="CHEBI:17359"/>
        <dbReference type="ChEBI" id="CHEBI:18022"/>
        <dbReference type="ChEBI" id="CHEBI:18407"/>
        <dbReference type="ChEBI" id="CHEBI:33542"/>
        <dbReference type="EC" id="2.8.1.1"/>
    </reaction>
</comment>
<gene>
    <name evidence="6" type="ORF">EXD82_04690</name>
</gene>
<dbReference type="InterPro" id="IPR001307">
    <property type="entry name" value="Thiosulphate_STrfase_CS"/>
</dbReference>
<dbReference type="PANTHER" id="PTHR43855">
    <property type="entry name" value="THIOSULFATE SULFURTRANSFERASE"/>
    <property type="match status" value="1"/>
</dbReference>
<dbReference type="PROSITE" id="PS51257">
    <property type="entry name" value="PROKAR_LIPOPROTEIN"/>
    <property type="match status" value="1"/>
</dbReference>
<dbReference type="EC" id="2.8.1.1" evidence="1"/>
<feature type="domain" description="Rhodanese" evidence="5">
    <location>
        <begin position="212"/>
        <end position="324"/>
    </location>
</feature>
<dbReference type="InterPro" id="IPR036873">
    <property type="entry name" value="Rhodanese-like_dom_sf"/>
</dbReference>
<dbReference type="Pfam" id="PF00581">
    <property type="entry name" value="Rhodanese"/>
    <property type="match status" value="2"/>
</dbReference>
<keyword evidence="6" id="KW-0808">Transferase</keyword>
<dbReference type="Proteomes" id="UP000317863">
    <property type="component" value="Unassembled WGS sequence"/>
</dbReference>
<dbReference type="PROSITE" id="PS00380">
    <property type="entry name" value="RHODANESE_1"/>
    <property type="match status" value="1"/>
</dbReference>
<evidence type="ECO:0000313" key="6">
    <source>
        <dbReference type="EMBL" id="TQQ84926.1"/>
    </source>
</evidence>
<dbReference type="AlphaFoldDB" id="A0A544QW64"/>
<feature type="domain" description="Rhodanese" evidence="5">
    <location>
        <begin position="71"/>
        <end position="183"/>
    </location>
</feature>
<dbReference type="CDD" id="cd01448">
    <property type="entry name" value="TST_Repeat_1"/>
    <property type="match status" value="1"/>
</dbReference>
<dbReference type="Gene3D" id="3.40.250.10">
    <property type="entry name" value="Rhodanese-like domain"/>
    <property type="match status" value="2"/>
</dbReference>
<reference evidence="6 7" key="1">
    <citation type="submission" date="2019-02" db="EMBL/GenBank/DDBJ databases">
        <title>Peptostreptococcaceae bacterium ZHW00191 nov., a new bacterium isolated from the human gut.</title>
        <authorList>
            <person name="Zhou H.-W."/>
            <person name="Chen X.-J."/>
        </authorList>
    </citation>
    <scope>NUCLEOTIDE SEQUENCE [LARGE SCALE GENOMIC DNA]</scope>
    <source>
        <strain evidence="6 7">ZHW00191</strain>
    </source>
</reference>
<dbReference type="PANTHER" id="PTHR43855:SF1">
    <property type="entry name" value="THIOSULFATE SULFURTRANSFERASE"/>
    <property type="match status" value="1"/>
</dbReference>
<comment type="caution">
    <text evidence="6">The sequence shown here is derived from an EMBL/GenBank/DDBJ whole genome shotgun (WGS) entry which is preliminary data.</text>
</comment>
<dbReference type="CDD" id="cd01449">
    <property type="entry name" value="TST_Repeat_2"/>
    <property type="match status" value="1"/>
</dbReference>
<feature type="signal peptide" evidence="4">
    <location>
        <begin position="1"/>
        <end position="23"/>
    </location>
</feature>
<dbReference type="SMART" id="SM00450">
    <property type="entry name" value="RHOD"/>
    <property type="match status" value="2"/>
</dbReference>
<feature type="chain" id="PRO_5039651647" description="thiosulfate sulfurtransferase" evidence="4">
    <location>
        <begin position="24"/>
        <end position="324"/>
    </location>
</feature>
<proteinExistence type="predicted"/>
<name>A0A544QW64_9FIRM</name>
<accession>A0A544QW64</accession>
<evidence type="ECO:0000256" key="2">
    <source>
        <dbReference type="ARBA" id="ARBA00022737"/>
    </source>
</evidence>